<evidence type="ECO:0000313" key="1">
    <source>
        <dbReference type="EMBL" id="KYK54459.1"/>
    </source>
</evidence>
<reference evidence="1 2" key="1">
    <citation type="journal article" date="2016" name="Sci. Rep.">
        <title>Insights into Adaptations to a Near-Obligate Nematode Endoparasitic Lifestyle from the Finished Genome of Drechmeria coniospora.</title>
        <authorList>
            <person name="Zhang L."/>
            <person name="Zhou Z."/>
            <person name="Guo Q."/>
            <person name="Fokkens L."/>
            <person name="Miskei M."/>
            <person name="Pocsi I."/>
            <person name="Zhang W."/>
            <person name="Chen M."/>
            <person name="Wang L."/>
            <person name="Sun Y."/>
            <person name="Donzelli B.G."/>
            <person name="Gibson D.M."/>
            <person name="Nelson D.R."/>
            <person name="Luo J.G."/>
            <person name="Rep M."/>
            <person name="Liu H."/>
            <person name="Yang S."/>
            <person name="Wang J."/>
            <person name="Krasnoff S.B."/>
            <person name="Xu Y."/>
            <person name="Molnar I."/>
            <person name="Lin M."/>
        </authorList>
    </citation>
    <scope>NUCLEOTIDE SEQUENCE [LARGE SCALE GENOMIC DNA]</scope>
    <source>
        <strain evidence="1 2">ARSEF 6962</strain>
    </source>
</reference>
<dbReference type="InterPro" id="IPR043519">
    <property type="entry name" value="NT_sf"/>
</dbReference>
<dbReference type="Proteomes" id="UP000076580">
    <property type="component" value="Chromosome 03"/>
</dbReference>
<protein>
    <submittedName>
        <fullName evidence="1">Uncharacterized protein</fullName>
    </submittedName>
</protein>
<accession>A0A151GBH2</accession>
<dbReference type="AlphaFoldDB" id="A0A151GBH2"/>
<dbReference type="SUPFAM" id="SSF81301">
    <property type="entry name" value="Nucleotidyltransferase"/>
    <property type="match status" value="1"/>
</dbReference>
<name>A0A151GBH2_DRECN</name>
<dbReference type="RefSeq" id="XP_040653811.1">
    <property type="nucleotide sequence ID" value="XM_040803707.1"/>
</dbReference>
<dbReference type="EMBL" id="LAYC01000003">
    <property type="protein sequence ID" value="KYK54459.1"/>
    <property type="molecule type" value="Genomic_DNA"/>
</dbReference>
<dbReference type="GeneID" id="63719060"/>
<organism evidence="1 2">
    <name type="scientific">Drechmeria coniospora</name>
    <name type="common">Nematophagous fungus</name>
    <name type="synonym">Meria coniospora</name>
    <dbReference type="NCBI Taxonomy" id="98403"/>
    <lineage>
        <taxon>Eukaryota</taxon>
        <taxon>Fungi</taxon>
        <taxon>Dikarya</taxon>
        <taxon>Ascomycota</taxon>
        <taxon>Pezizomycotina</taxon>
        <taxon>Sordariomycetes</taxon>
        <taxon>Hypocreomycetidae</taxon>
        <taxon>Hypocreales</taxon>
        <taxon>Ophiocordycipitaceae</taxon>
        <taxon>Drechmeria</taxon>
    </lineage>
</organism>
<sequence>MDSTLVNIATRTLKHHGVPVCIVGELARNYYNVLRVCHDLEICVPETSSLVAAGLLCSTRLFEPWVHDGNFNNYTEYKRGIMYSYRLVSTGKLDDIATLRLPRLVPPLKDMASRYLNAADDVAMIAAEQLVDDMNL</sequence>
<comment type="caution">
    <text evidence="1">The sequence shown here is derived from an EMBL/GenBank/DDBJ whole genome shotgun (WGS) entry which is preliminary data.</text>
</comment>
<dbReference type="InParanoid" id="A0A151GBH2"/>
<gene>
    <name evidence="1" type="ORF">DCS_06417</name>
</gene>
<evidence type="ECO:0000313" key="2">
    <source>
        <dbReference type="Proteomes" id="UP000076580"/>
    </source>
</evidence>
<keyword evidence="2" id="KW-1185">Reference proteome</keyword>
<proteinExistence type="predicted"/>